<dbReference type="SMART" id="SM00560">
    <property type="entry name" value="LamGL"/>
    <property type="match status" value="2"/>
</dbReference>
<dbReference type="InterPro" id="IPR015919">
    <property type="entry name" value="Cadherin-like_sf"/>
</dbReference>
<evidence type="ECO:0000313" key="5">
    <source>
        <dbReference type="EMBL" id="RVT71974.1"/>
    </source>
</evidence>
<dbReference type="GO" id="GO:0016020">
    <property type="term" value="C:membrane"/>
    <property type="evidence" value="ECO:0007669"/>
    <property type="project" value="InterPro"/>
</dbReference>
<dbReference type="NCBIfam" id="TIGR02601">
    <property type="entry name" value="autotrns_rpt"/>
    <property type="match status" value="2"/>
</dbReference>
<dbReference type="InterPro" id="IPR008964">
    <property type="entry name" value="Invasin/intimin_cell_adhesion"/>
</dbReference>
<gene>
    <name evidence="5" type="ORF">EOD40_16265</name>
</gene>
<dbReference type="InterPro" id="IPR036116">
    <property type="entry name" value="FN3_sf"/>
</dbReference>
<reference evidence="5 6" key="1">
    <citation type="submission" date="2019-01" db="EMBL/GenBank/DDBJ databases">
        <authorList>
            <person name="Chen W.-M."/>
        </authorList>
    </citation>
    <scope>NUCLEOTIDE SEQUENCE [LARGE SCALE GENOMIC DNA]</scope>
    <source>
        <strain evidence="5 6">BBQ-12</strain>
    </source>
</reference>
<dbReference type="PANTHER" id="PTHR42535">
    <property type="entry name" value="OOKINETE PROTEIN, PUTATIVE-RELATED"/>
    <property type="match status" value="1"/>
</dbReference>
<dbReference type="OrthoDB" id="1278616at2"/>
<keyword evidence="1 3" id="KW-0732">Signal</keyword>
<evidence type="ECO:0000259" key="4">
    <source>
        <dbReference type="PROSITE" id="PS50853"/>
    </source>
</evidence>
<dbReference type="GO" id="GO:0005975">
    <property type="term" value="P:carbohydrate metabolic process"/>
    <property type="evidence" value="ECO:0007669"/>
    <property type="project" value="UniProtKB-ARBA"/>
</dbReference>
<dbReference type="RefSeq" id="WP_128197339.1">
    <property type="nucleotide sequence ID" value="NZ_SACJ01000014.1"/>
</dbReference>
<organism evidence="5 6">
    <name type="scientific">Flavobacterium sufflavum</name>
    <dbReference type="NCBI Taxonomy" id="1921138"/>
    <lineage>
        <taxon>Bacteria</taxon>
        <taxon>Pseudomonadati</taxon>
        <taxon>Bacteroidota</taxon>
        <taxon>Flavobacteriia</taxon>
        <taxon>Flavobacteriales</taxon>
        <taxon>Flavobacteriaceae</taxon>
        <taxon>Flavobacterium</taxon>
    </lineage>
</organism>
<dbReference type="Gene3D" id="2.60.40.10">
    <property type="entry name" value="Immunoglobulins"/>
    <property type="match status" value="7"/>
</dbReference>
<dbReference type="PANTHER" id="PTHR42535:SF2">
    <property type="entry name" value="CHROMOSOME UNDETERMINED SCAFFOLD_146, WHOLE GENOME SHOTGUN SEQUENCE"/>
    <property type="match status" value="1"/>
</dbReference>
<dbReference type="InterPro" id="IPR026444">
    <property type="entry name" value="Secre_tail"/>
</dbReference>
<dbReference type="InterPro" id="IPR008929">
    <property type="entry name" value="Chondroitin_lyas"/>
</dbReference>
<dbReference type="NCBIfam" id="TIGR04183">
    <property type="entry name" value="Por_Secre_tail"/>
    <property type="match status" value="1"/>
</dbReference>
<feature type="chain" id="PRO_5019023052" evidence="3">
    <location>
        <begin position="26"/>
        <end position="2836"/>
    </location>
</feature>
<comment type="caution">
    <text evidence="5">The sequence shown here is derived from an EMBL/GenBank/DDBJ whole genome shotgun (WGS) entry which is preliminary data.</text>
</comment>
<protein>
    <submittedName>
        <fullName evidence="5">T9SS type A sorting domain-containing protein</fullName>
    </submittedName>
</protein>
<feature type="domain" description="Fibronectin type-III" evidence="4">
    <location>
        <begin position="629"/>
        <end position="720"/>
    </location>
</feature>
<dbReference type="SMART" id="SM00060">
    <property type="entry name" value="FN3"/>
    <property type="match status" value="3"/>
</dbReference>
<dbReference type="Pfam" id="PF18962">
    <property type="entry name" value="Por_Secre_tail"/>
    <property type="match status" value="1"/>
</dbReference>
<dbReference type="SUPFAM" id="SSF49265">
    <property type="entry name" value="Fibronectin type III"/>
    <property type="match status" value="3"/>
</dbReference>
<feature type="signal peptide" evidence="3">
    <location>
        <begin position="1"/>
        <end position="25"/>
    </location>
</feature>
<evidence type="ECO:0000256" key="1">
    <source>
        <dbReference type="ARBA" id="ARBA00022729"/>
    </source>
</evidence>
<dbReference type="Gene3D" id="1.50.10.100">
    <property type="entry name" value="Chondroitin AC/alginate lyase"/>
    <property type="match status" value="1"/>
</dbReference>
<dbReference type="EMBL" id="SACJ01000014">
    <property type="protein sequence ID" value="RVT71974.1"/>
    <property type="molecule type" value="Genomic_DNA"/>
</dbReference>
<dbReference type="InterPro" id="IPR006558">
    <property type="entry name" value="LamG-like"/>
</dbReference>
<evidence type="ECO:0000256" key="2">
    <source>
        <dbReference type="ARBA" id="ARBA00023157"/>
    </source>
</evidence>
<name>A0A437KM86_9FLAO</name>
<dbReference type="InterPro" id="IPR013320">
    <property type="entry name" value="ConA-like_dom_sf"/>
</dbReference>
<keyword evidence="2" id="KW-1015">Disulfide bond</keyword>
<dbReference type="SUPFAM" id="SSF49899">
    <property type="entry name" value="Concanavalin A-like lectins/glucanases"/>
    <property type="match status" value="2"/>
</dbReference>
<dbReference type="PROSITE" id="PS50853">
    <property type="entry name" value="FN3"/>
    <property type="match status" value="1"/>
</dbReference>
<dbReference type="InterPro" id="IPR013425">
    <property type="entry name" value="Autotrns_rpt"/>
</dbReference>
<proteinExistence type="predicted"/>
<keyword evidence="6" id="KW-1185">Reference proteome</keyword>
<dbReference type="Pfam" id="PF05345">
    <property type="entry name" value="He_PIG"/>
    <property type="match status" value="3"/>
</dbReference>
<dbReference type="Pfam" id="PF13385">
    <property type="entry name" value="Laminin_G_3"/>
    <property type="match status" value="2"/>
</dbReference>
<dbReference type="Pfam" id="PF12951">
    <property type="entry name" value="PATR"/>
    <property type="match status" value="2"/>
</dbReference>
<dbReference type="Gene3D" id="2.60.40.1080">
    <property type="match status" value="3"/>
</dbReference>
<evidence type="ECO:0000313" key="6">
    <source>
        <dbReference type="Proteomes" id="UP000285211"/>
    </source>
</evidence>
<sequence>MKKFYSLFMYGILFLILCFTQQISAQQTFVHPGIAFNQADLDQLKVNITKEPWLSAYNTFKNDSHSQLSYVGSPQATVSRAPNLNNTTWINDMIAVHNLAFMYVFTGNVAYAQKATSILDGWAVTNTSWGGNESMLDIGDYAQHWSIGAEILRYTYPGWTQANTDHVEKYFSEVLFPTSWVPYPLRDQNKGALQLKIALGASIFCNDATKFNQAIEVYRMDAGGGMRNSLPNGEVGDTGRDDHWRVQAAALAWGAEVAYKQNIDMFSELDNRVLAIGELYHKYAFDGASMTYIPFGGYASYWTSWGIQPGARAGDMTNLIYSAYNVRKGIPTPETDRMRAALGGAGGDFLYLKSSDTSTAVSLPPVYYPADHVQPVSNLTNIDIGNTGMASSASFNNGIWTLKAAGTSTSTAFSFNFKKVSGDAGLVVKVDNMSLTTGGCGVMLRESLAPGSAYWDLFLNATGGAGRHWQPKAPWWLKIERVNTRIFVYHSQDGVHWTNDGCWYSPTGFPTNLYAGFYTLSNNTSAQNTATFSNVAYSQTAPTGSPEISSATTATATIGSPFTYSIIANASPSSYSASGLPAGLSIDTATGIISGTATELGQSEVTITATNANGTGAATLILKVINSEAPAAPTSAIASIINTTQIKLNWTASANATSYSVKRSLTPGGPYTTIQTGITGTTFTDVSPTPEVNNYYVITALTGEQESGISNEVFESVPPAIPGRPVSTNHNDRISLTWDTALGASSYKVKRGTVSGGPYTTIATVSTNSYEDTNVTSGNPYYYVVSSLGATQESGNSAEAFGVPGANSSVWSPTPLSNSFNLATNWVENTLPVNPAILTFKATTDSIVNNDINDLIVSRLQFESEADAYTISGNGLNLKNDLVNNSSSTQTLTTPLLLTDQLNVNTVGNTALEGMISGTGSLMKSGSGILYINGSNSTYSGNTIIRSGTVTASGLGTGTPSNPTAGPFGVGKIQLNGGKLQAPPTAELKLYNDIEVLPENRSFMYEDVYAITLYGKLLGSGTLEHDGNDYAGLNLLGDNSQFTGTFISKLRSGKQRIRFGIPQSGSANATWLLDANGIDCQGIGFATGTLNFGALNGRGYIRADGGGAPVISIGALNTYSSYGGTINGNGTNLSVEKVGTGTLEMWGNQAYTGTTTVKKGKLLINNNGTTGVFVSPIIIEEGALGGFGQTQSSATLGTGSGVGAILEPGFLKVGTLSVGALSLKADATYTPEINLGTATGDQIKATSVNLLNNTVLAPISIAGTLTTGTNYTIIDNTGTLAINGTFKNLPEMSLVKIGGYDFRITYIGGTGNDVVLLDDRTVTVAITSTLEQTTLIGKPFSYTITAIKSPTSFNATGLPVGLSIDTTTGIISGTPTVQGIFSVTLTASNETASNTKILSLKVLNTVVDGLIVAAGDAKNIIEWNPILDFSYNVKRSTTSGGPYTTVGTVTGSKFTDTNITNGTAYYYVVSSIDSTGENPNSTEVKATPNIGQVTYLKFDELTGTRSIDSWGANHGTLNTTASRSEGRNGQALKLDGTATSYATLPADIVSTLSDYTISSWVKMDALANWMRVFDFGTGTSKYMFLSVQTGTAGQVRFAVKNGGSSDVGITYNYAVPLNTWTHFAITQSGNTCSMYINGALVATTSLSIYPSTIGSMNQNYLGKSQWADPMFKGAIDEFKIYSRALSASEIAGAYQNQTITLNSIAQKTFGDDDFDPAATTTSGLPVTYSSSNESVATIVNGKVHVVSTGSTTITASQAGNSVYWPAASQSKVLTVVITNDTQLTTLIGKPFTYTISNKTLSNFTATGLPAGLSVDSVTGIISGTPTQFGTFSVTLTATNGSNTGSQIITLTVQNNVVSNVIVASGDAKNTIEWDAIQNFNYNIKRSTTSGGPYTTIGNTAGTKFTDTAVTNGTSYYYVVSSVDGTTENSSSTEVVATPNLGQVTYLKFDETNGTRGIDSWGANHGTLAATATRDTGKYSQSLKLDGTANAYATLPTGIVSTLNDFTISTWVRMDAKAAWMRVFDFGISATSPVKYMFLTIQAGTNLMRYAIRNGGSEQQVTATYTLPLNTWTHFAITQSGSTCRMYINGALVATNTGVTIKPSTIGSTNQNYLGKSQFNDNMYKGSIDDFKIYSKALSATEIAETAKLNQSITLASTLQKEMGTADFSPATATSGLAISYTSSDNAVASIVDGKVHIVAPGTSTITASQAGNTDYNAAQTLTQVLTVVKKGQTIDFAAIPAKLISDADFDAGAVASSGLPVTYSSSNTAVATIVDNKIHIIAAGSAVITASQAGNDSYNAATSVAKPLTVNKTYYLDTDHDGFGSTTSALFSVNIVPEGYAINNTDCNDSDATVHQPIQYYVDADKDGFGSTTTAMLCSSVATEGYTTNNTDCNDIDATVHQPIQYYVDADKDGFGSTTTAMLCSSVATEGYTTNNTDCNDNDATVHQPIQYYVDADKDGFGSTTTAMLCSSVATEGYATNNTDCNDNDATVHQPIQYYVDADKDGFGSTTTVMLCSSVATEGYATNNTDCNDNDATVHQPIQYYVDADKDGFGSTTTAMLCSSTAPEGYATNNFDCDDSKLLYADNDGDGFGAGNSVACGVANNTDCDDTNAVQLTATIPNVYALNAAVDDKNTIYIGYGPTSLSISATPAGGTAPYSYKWNTNHTTKSIVASAAGTYTVVVTDSKGCQTTASIVVNTLNVQCGNSGDKVMICHNGQEICVSTNSVQSHLNHGDKLGSCSYLSSKETEKVLISDENATENISVYPNPVTSVLNVKVNEVQSGATLELYNSIGMKVLSQTLKSTTEVMYLDQLPSGMYILNIKNGNIITVKNIIKK</sequence>
<dbReference type="InterPro" id="IPR013783">
    <property type="entry name" value="Ig-like_fold"/>
</dbReference>
<dbReference type="InterPro" id="IPR003961">
    <property type="entry name" value="FN3_dom"/>
</dbReference>
<accession>A0A437KM86</accession>
<evidence type="ECO:0000256" key="3">
    <source>
        <dbReference type="SAM" id="SignalP"/>
    </source>
</evidence>
<dbReference type="GO" id="GO:0005509">
    <property type="term" value="F:calcium ion binding"/>
    <property type="evidence" value="ECO:0007669"/>
    <property type="project" value="InterPro"/>
</dbReference>
<dbReference type="Proteomes" id="UP000285211">
    <property type="component" value="Unassembled WGS sequence"/>
</dbReference>
<dbReference type="SUPFAM" id="SSF49313">
    <property type="entry name" value="Cadherin-like"/>
    <property type="match status" value="3"/>
</dbReference>
<dbReference type="Gene3D" id="2.60.120.200">
    <property type="match status" value="2"/>
</dbReference>
<dbReference type="SUPFAM" id="SSF49373">
    <property type="entry name" value="Invasin/intimin cell-adhesion fragments"/>
    <property type="match status" value="2"/>
</dbReference>
<dbReference type="GO" id="GO:0004553">
    <property type="term" value="F:hydrolase activity, hydrolyzing O-glycosyl compounds"/>
    <property type="evidence" value="ECO:0007669"/>
    <property type="project" value="UniProtKB-ARBA"/>
</dbReference>
<dbReference type="SUPFAM" id="SSF48230">
    <property type="entry name" value="Chondroitin AC/alginate lyase"/>
    <property type="match status" value="1"/>
</dbReference>